<protein>
    <submittedName>
        <fullName evidence="3">Uncharacterized protein</fullName>
    </submittedName>
</protein>
<keyword evidence="2" id="KW-1133">Transmembrane helix</keyword>
<proteinExistence type="predicted"/>
<name>A0A507BUM2_9FUNG</name>
<reference evidence="3 4" key="1">
    <citation type="journal article" date="2019" name="Sci. Rep.">
        <title>Comparative genomics of chytrid fungi reveal insights into the obligate biotrophic and pathogenic lifestyle of Synchytrium endobioticum.</title>
        <authorList>
            <person name="van de Vossenberg B.T.L.H."/>
            <person name="Warris S."/>
            <person name="Nguyen H.D.T."/>
            <person name="van Gent-Pelzer M.P.E."/>
            <person name="Joly D.L."/>
            <person name="van de Geest H.C."/>
            <person name="Bonants P.J.M."/>
            <person name="Smith D.S."/>
            <person name="Levesque C.A."/>
            <person name="van der Lee T.A.J."/>
        </authorList>
    </citation>
    <scope>NUCLEOTIDE SEQUENCE [LARGE SCALE GENOMIC DNA]</scope>
    <source>
        <strain evidence="3 4">MB42</strain>
    </source>
</reference>
<dbReference type="EMBL" id="QEAN01000645">
    <property type="protein sequence ID" value="TPX30911.1"/>
    <property type="molecule type" value="Genomic_DNA"/>
</dbReference>
<dbReference type="VEuPathDB" id="FungiDB:SeMB42_g07845"/>
<keyword evidence="2" id="KW-0812">Transmembrane</keyword>
<feature type="transmembrane region" description="Helical" evidence="2">
    <location>
        <begin position="184"/>
        <end position="204"/>
    </location>
</feature>
<evidence type="ECO:0000256" key="2">
    <source>
        <dbReference type="SAM" id="Phobius"/>
    </source>
</evidence>
<evidence type="ECO:0000256" key="1">
    <source>
        <dbReference type="SAM" id="MobiDB-lite"/>
    </source>
</evidence>
<sequence length="308" mass="34107">MGIGCHYHNCCLTKPGNTCDYTELINKVSAMSREVTRKVWKAISHFHISCCMNYYNGALHNTKVYSGRPTNLPIDFCAKVIDNSIPQHWLTAKMRNLIVVVLIGLQISSVLCLNHNEASHMVSEMDQPNSLTSCQNLKRSNQAARLVKRSDSNQEWFEIQMAFELILVGALVFLLIVVTNFDPVVAGALVGLVLAAAILISISLSPNRHHEQKLGYRSTRHITRSWTPPTINHVTEHYMAPSRGDESVTPPHEQIPHDIADSSIKSTALQGQAVKDSNCLSSAAGSSIKDSSTLHLSNERKRVGRLTT</sequence>
<feature type="compositionally biased region" description="Low complexity" evidence="1">
    <location>
        <begin position="282"/>
        <end position="291"/>
    </location>
</feature>
<dbReference type="AlphaFoldDB" id="A0A507BUM2"/>
<gene>
    <name evidence="3" type="ORF">SeMB42_g07845</name>
</gene>
<keyword evidence="4" id="KW-1185">Reference proteome</keyword>
<comment type="caution">
    <text evidence="3">The sequence shown here is derived from an EMBL/GenBank/DDBJ whole genome shotgun (WGS) entry which is preliminary data.</text>
</comment>
<keyword evidence="2" id="KW-0472">Membrane</keyword>
<evidence type="ECO:0000313" key="4">
    <source>
        <dbReference type="Proteomes" id="UP000317494"/>
    </source>
</evidence>
<organism evidence="3 4">
    <name type="scientific">Synchytrium endobioticum</name>
    <dbReference type="NCBI Taxonomy" id="286115"/>
    <lineage>
        <taxon>Eukaryota</taxon>
        <taxon>Fungi</taxon>
        <taxon>Fungi incertae sedis</taxon>
        <taxon>Chytridiomycota</taxon>
        <taxon>Chytridiomycota incertae sedis</taxon>
        <taxon>Chytridiomycetes</taxon>
        <taxon>Synchytriales</taxon>
        <taxon>Synchytriaceae</taxon>
        <taxon>Synchytrium</taxon>
    </lineage>
</organism>
<feature type="region of interest" description="Disordered" evidence="1">
    <location>
        <begin position="282"/>
        <end position="308"/>
    </location>
</feature>
<accession>A0A507BUM2</accession>
<feature type="transmembrane region" description="Helical" evidence="2">
    <location>
        <begin position="156"/>
        <end position="178"/>
    </location>
</feature>
<evidence type="ECO:0000313" key="3">
    <source>
        <dbReference type="EMBL" id="TPX30911.1"/>
    </source>
</evidence>
<dbReference type="Proteomes" id="UP000317494">
    <property type="component" value="Unassembled WGS sequence"/>
</dbReference>